<keyword evidence="1" id="KW-1133">Transmembrane helix</keyword>
<gene>
    <name evidence="2" type="ORF">A3F54_05705</name>
</gene>
<organism evidence="2 3">
    <name type="scientific">Candidatus Kerfeldbacteria bacterium RIFCSPHIGHO2_12_FULL_48_17</name>
    <dbReference type="NCBI Taxonomy" id="1798542"/>
    <lineage>
        <taxon>Bacteria</taxon>
        <taxon>Candidatus Kerfeldiibacteriota</taxon>
    </lineage>
</organism>
<keyword evidence="1" id="KW-0812">Transmembrane</keyword>
<reference evidence="2 3" key="1">
    <citation type="journal article" date="2016" name="Nat. Commun.">
        <title>Thousands of microbial genomes shed light on interconnected biogeochemical processes in an aquifer system.</title>
        <authorList>
            <person name="Anantharaman K."/>
            <person name="Brown C.T."/>
            <person name="Hug L.A."/>
            <person name="Sharon I."/>
            <person name="Castelle C.J."/>
            <person name="Probst A.J."/>
            <person name="Thomas B.C."/>
            <person name="Singh A."/>
            <person name="Wilkins M.J."/>
            <person name="Karaoz U."/>
            <person name="Brodie E.L."/>
            <person name="Williams K.H."/>
            <person name="Hubbard S.S."/>
            <person name="Banfield J.F."/>
        </authorList>
    </citation>
    <scope>NUCLEOTIDE SEQUENCE [LARGE SCALE GENOMIC DNA]</scope>
</reference>
<dbReference type="Proteomes" id="UP000176952">
    <property type="component" value="Unassembled WGS sequence"/>
</dbReference>
<dbReference type="EMBL" id="MHKD01000013">
    <property type="protein sequence ID" value="OGY84573.1"/>
    <property type="molecule type" value="Genomic_DNA"/>
</dbReference>
<keyword evidence="1" id="KW-0472">Membrane</keyword>
<protein>
    <submittedName>
        <fullName evidence="2">Uncharacterized protein</fullName>
    </submittedName>
</protein>
<proteinExistence type="predicted"/>
<sequence>MDFTLLTIVLFVLLLGGWAFILLSGKLQEKTVHTLMICTILIGGPTMIVFSILSAGQERIEKYKAAHPRSVFVQDRENSGQIYELVPPVVPLPMP</sequence>
<evidence type="ECO:0000313" key="2">
    <source>
        <dbReference type="EMBL" id="OGY84573.1"/>
    </source>
</evidence>
<accession>A0A1G2B5W0</accession>
<feature type="transmembrane region" description="Helical" evidence="1">
    <location>
        <begin position="34"/>
        <end position="55"/>
    </location>
</feature>
<name>A0A1G2B5W0_9BACT</name>
<comment type="caution">
    <text evidence="2">The sequence shown here is derived from an EMBL/GenBank/DDBJ whole genome shotgun (WGS) entry which is preliminary data.</text>
</comment>
<evidence type="ECO:0000313" key="3">
    <source>
        <dbReference type="Proteomes" id="UP000176952"/>
    </source>
</evidence>
<dbReference type="AlphaFoldDB" id="A0A1G2B5W0"/>
<evidence type="ECO:0000256" key="1">
    <source>
        <dbReference type="SAM" id="Phobius"/>
    </source>
</evidence>